<feature type="compositionally biased region" description="Basic and acidic residues" evidence="2">
    <location>
        <begin position="273"/>
        <end position="299"/>
    </location>
</feature>
<dbReference type="InterPro" id="IPR036517">
    <property type="entry name" value="FF_domain_sf"/>
</dbReference>
<dbReference type="InterPro" id="IPR002713">
    <property type="entry name" value="FF_domain"/>
</dbReference>
<organism evidence="4 5">
    <name type="scientific">Cryomyces antarcticus</name>
    <dbReference type="NCBI Taxonomy" id="329879"/>
    <lineage>
        <taxon>Eukaryota</taxon>
        <taxon>Fungi</taxon>
        <taxon>Dikarya</taxon>
        <taxon>Ascomycota</taxon>
        <taxon>Pezizomycotina</taxon>
        <taxon>Dothideomycetes</taxon>
        <taxon>Dothideomycetes incertae sedis</taxon>
        <taxon>Cryomyces</taxon>
    </lineage>
</organism>
<keyword evidence="1" id="KW-0175">Coiled coil</keyword>
<evidence type="ECO:0000313" key="4">
    <source>
        <dbReference type="EMBL" id="KAK5111583.1"/>
    </source>
</evidence>
<evidence type="ECO:0000256" key="2">
    <source>
        <dbReference type="SAM" id="MobiDB-lite"/>
    </source>
</evidence>
<gene>
    <name evidence="4" type="primary">PRP40_1</name>
    <name evidence="4" type="ORF">LTR16_005438</name>
</gene>
<dbReference type="EMBL" id="JAVRRA010025493">
    <property type="protein sequence ID" value="KAK5111583.1"/>
    <property type="molecule type" value="Genomic_DNA"/>
</dbReference>
<evidence type="ECO:0000259" key="3">
    <source>
        <dbReference type="PROSITE" id="PS51676"/>
    </source>
</evidence>
<feature type="domain" description="FF" evidence="3">
    <location>
        <begin position="75"/>
        <end position="136"/>
    </location>
</feature>
<reference evidence="4 5" key="1">
    <citation type="submission" date="2023-08" db="EMBL/GenBank/DDBJ databases">
        <title>Black Yeasts Isolated from many extreme environments.</title>
        <authorList>
            <person name="Coleine C."/>
            <person name="Stajich J.E."/>
            <person name="Selbmann L."/>
        </authorList>
    </citation>
    <scope>NUCLEOTIDE SEQUENCE [LARGE SCALE GENOMIC DNA]</scope>
    <source>
        <strain evidence="4 5">CCFEE 536</strain>
    </source>
</reference>
<dbReference type="Gene3D" id="1.10.10.440">
    <property type="entry name" value="FF domain"/>
    <property type="match status" value="3"/>
</dbReference>
<dbReference type="SMART" id="SM00441">
    <property type="entry name" value="FF"/>
    <property type="match status" value="3"/>
</dbReference>
<evidence type="ECO:0000256" key="1">
    <source>
        <dbReference type="SAM" id="Coils"/>
    </source>
</evidence>
<feature type="compositionally biased region" description="Basic and acidic residues" evidence="2">
    <location>
        <begin position="396"/>
        <end position="421"/>
    </location>
</feature>
<dbReference type="PANTHER" id="PTHR11864">
    <property type="entry name" value="PRE-MRNA-PROCESSING PROTEIN PRP40"/>
    <property type="match status" value="1"/>
</dbReference>
<feature type="coiled-coil region" evidence="1">
    <location>
        <begin position="47"/>
        <end position="74"/>
    </location>
</feature>
<feature type="compositionally biased region" description="Polar residues" evidence="2">
    <location>
        <begin position="463"/>
        <end position="472"/>
    </location>
</feature>
<dbReference type="InterPro" id="IPR039726">
    <property type="entry name" value="Prp40-like"/>
</dbReference>
<feature type="compositionally biased region" description="Basic and acidic residues" evidence="2">
    <location>
        <begin position="353"/>
        <end position="383"/>
    </location>
</feature>
<dbReference type="Pfam" id="PF01846">
    <property type="entry name" value="FF"/>
    <property type="match status" value="2"/>
</dbReference>
<evidence type="ECO:0000313" key="5">
    <source>
        <dbReference type="Proteomes" id="UP001357485"/>
    </source>
</evidence>
<dbReference type="Pfam" id="PF25432">
    <property type="entry name" value="FF_PRPF40A"/>
    <property type="match status" value="1"/>
</dbReference>
<dbReference type="PANTHER" id="PTHR11864:SF0">
    <property type="entry name" value="PRP40 PRE-MRNA PROCESSING FACTOR 40 HOMOLOG A (YEAST)"/>
    <property type="match status" value="1"/>
</dbReference>
<dbReference type="PROSITE" id="PS51676">
    <property type="entry name" value="FF"/>
    <property type="match status" value="1"/>
</dbReference>
<proteinExistence type="predicted"/>
<comment type="caution">
    <text evidence="4">The sequence shown here is derived from an EMBL/GenBank/DDBJ whole genome shotgun (WGS) entry which is preliminary data.</text>
</comment>
<keyword evidence="5" id="KW-1185">Reference proteome</keyword>
<name>A0ABR0KR98_9PEZI</name>
<feature type="compositionally biased region" description="Basic and acidic residues" evidence="2">
    <location>
        <begin position="319"/>
        <end position="341"/>
    </location>
</feature>
<dbReference type="Proteomes" id="UP001357485">
    <property type="component" value="Unassembled WGS sequence"/>
</dbReference>
<dbReference type="SUPFAM" id="SSF81698">
    <property type="entry name" value="FF domain"/>
    <property type="match status" value="3"/>
</dbReference>
<protein>
    <submittedName>
        <fullName evidence="4">U1 snRNP protein</fullName>
    </submittedName>
</protein>
<sequence>MDDLIAILKALDLEPYTRWSDAQSIIQGNERFAGDKKFEMLSKSDILTAFENHIKSLERTFNDAKQKEKNSKARRERQNRDSFMGLLRDLRGAGKIRAGTKWMDVHPLIEDDPRYIAMLGQAGSTPLDLFWDMVEEEERALRGKRNEVLDVLDDKRYEIHPNTTVEEFLSVMRADNRTSSIPTADLELIFARLHEKVVKRSEEDRYAEERRQRRATDALRSRIKHLEPPVLLGDTWEKIRPRVEKSDEYRAVDSDELRQGAFDKVIKRLKEKEEDVERERERRGRDRRDRERDRERDPPRNSNSYSDTHGRRDRRHRTRSPEIDAYEADRRKAIADRERQYRKASITGLTPPPRDRRDRERERDRDDRGRLERYDSRDGRDRRDRQVSLSIYDRERREREAERERTYVSRADPREKGRELDYGDSGSGAELPKTNTNGTGSLRRRRDSELSAESRRDNKVGQIISSHSSKEV</sequence>
<feature type="compositionally biased region" description="Basic and acidic residues" evidence="2">
    <location>
        <begin position="446"/>
        <end position="459"/>
    </location>
</feature>
<feature type="region of interest" description="Disordered" evidence="2">
    <location>
        <begin position="273"/>
        <end position="383"/>
    </location>
</feature>
<accession>A0ABR0KR98</accession>
<feature type="region of interest" description="Disordered" evidence="2">
    <location>
        <begin position="396"/>
        <end position="472"/>
    </location>
</feature>